<sequence>MKIMTHNREWLPHIENSIPEEARGYSVSMYSIALEGWRRGLTLKFINKNRRKSELYYSLSNQEKEHIFTVSRGDKISQEAMRICKNKHLTKEYLIKAGVPTPEGELFEKNVTADEMLNYAKKLGYPVVVKPLDGTGGTGVIANIRSDKEFKEALSFVRDDLKFTKVIVEKHYEGRGYRVFAIGDKVVGAFDRIPANVIGDGKNTVRELLRLKLVERDKNPALFKRPIKEDKEMYGLLRQKGYTMDSVPKTGERVFLKTSNNVSSGGDSIDVTDKITDEVKDIAVRALKAIPNLAHAGIDFMVDEENNTSVILEINTTASIRNHLFPNEGIARDIPKAIIDYYFPETKNYQYDPNTLYYFDFGRVFELFSSGYAKEVVVPEHPKGEGEAVRFEVSGENLNNGYFRWIRQRALKLRLNGYVKKMKNGNALIVISGNTDNVNLFRMVIKKEMPSTTTISNVVEKERKTPVKVGFEVQTTNSSSSVPNKATKPDGYAPVYLENYPGKKSSSTRKRRTTGTSTLRKERDLYRKKYNDMINSRSWKITKPIRKIGSLIKNSKNN</sequence>
<dbReference type="PANTHER" id="PTHR21621:SF0">
    <property type="entry name" value="BETA-CITRYLGLUTAMATE SYNTHASE B-RELATED"/>
    <property type="match status" value="1"/>
</dbReference>
<evidence type="ECO:0000256" key="5">
    <source>
        <dbReference type="RuleBase" id="RU004168"/>
    </source>
</evidence>
<dbReference type="SUPFAM" id="SSF56059">
    <property type="entry name" value="Glutathione synthetase ATP-binding domain-like"/>
    <property type="match status" value="1"/>
</dbReference>
<dbReference type="GO" id="GO:0003998">
    <property type="term" value="F:acylphosphatase activity"/>
    <property type="evidence" value="ECO:0007669"/>
    <property type="project" value="UniProtKB-EC"/>
</dbReference>
<dbReference type="InterPro" id="IPR011761">
    <property type="entry name" value="ATP-grasp"/>
</dbReference>
<feature type="region of interest" description="Disordered" evidence="6">
    <location>
        <begin position="475"/>
        <end position="520"/>
    </location>
</feature>
<dbReference type="Gene3D" id="3.30.470.20">
    <property type="entry name" value="ATP-grasp fold, B domain"/>
    <property type="match status" value="2"/>
</dbReference>
<keyword evidence="9" id="KW-0378">Hydrolase</keyword>
<name>A0ABV8H2G0_9BACI</name>
<reference evidence="10" key="1">
    <citation type="journal article" date="2019" name="Int. J. Syst. Evol. Microbiol.">
        <title>The Global Catalogue of Microorganisms (GCM) 10K type strain sequencing project: providing services to taxonomists for standard genome sequencing and annotation.</title>
        <authorList>
            <consortium name="The Broad Institute Genomics Platform"/>
            <consortium name="The Broad Institute Genome Sequencing Center for Infectious Disease"/>
            <person name="Wu L."/>
            <person name="Ma J."/>
        </authorList>
    </citation>
    <scope>NUCLEOTIDE SEQUENCE [LARGE SCALE GENOMIC DNA]</scope>
    <source>
        <strain evidence="10">IBRC-M 10703</strain>
    </source>
</reference>
<evidence type="ECO:0000259" key="7">
    <source>
        <dbReference type="PROSITE" id="PS50975"/>
    </source>
</evidence>
<gene>
    <name evidence="9" type="ORF">ACFOUV_14640</name>
</gene>
<dbReference type="RefSeq" id="WP_379497528.1">
    <property type="nucleotide sequence ID" value="NZ_JBHSAO010000011.1"/>
</dbReference>
<dbReference type="Gene3D" id="3.30.70.100">
    <property type="match status" value="1"/>
</dbReference>
<dbReference type="SMART" id="SM01209">
    <property type="entry name" value="GARS_A"/>
    <property type="match status" value="1"/>
</dbReference>
<comment type="similarity">
    <text evidence="5">Belongs to the acylphosphatase family.</text>
</comment>
<evidence type="ECO:0000256" key="2">
    <source>
        <dbReference type="ARBA" id="ARBA00032904"/>
    </source>
</evidence>
<dbReference type="InterPro" id="IPR001792">
    <property type="entry name" value="Acylphosphatase-like_dom"/>
</dbReference>
<evidence type="ECO:0000313" key="9">
    <source>
        <dbReference type="EMBL" id="MFC4025029.1"/>
    </source>
</evidence>
<dbReference type="Pfam" id="PF08443">
    <property type="entry name" value="RimK"/>
    <property type="match status" value="1"/>
</dbReference>
<keyword evidence="3" id="KW-0547">Nucleotide-binding</keyword>
<protein>
    <recommendedName>
        <fullName evidence="1">Acylphosphatase</fullName>
    </recommendedName>
    <alternativeName>
        <fullName evidence="2">Acylphosphate phosphohydrolase</fullName>
    </alternativeName>
</protein>
<keyword evidence="3" id="KW-0067">ATP-binding</keyword>
<dbReference type="PANTHER" id="PTHR21621">
    <property type="entry name" value="RIBOSOMAL PROTEIN S6 MODIFICATION PROTEIN"/>
    <property type="match status" value="1"/>
</dbReference>
<evidence type="ECO:0000256" key="4">
    <source>
        <dbReference type="PROSITE-ProRule" id="PRU00520"/>
    </source>
</evidence>
<comment type="caution">
    <text evidence="9">The sequence shown here is derived from an EMBL/GenBank/DDBJ whole genome shotgun (WGS) entry which is preliminary data.</text>
</comment>
<feature type="compositionally biased region" description="Polar residues" evidence="6">
    <location>
        <begin position="475"/>
        <end position="484"/>
    </location>
</feature>
<evidence type="ECO:0000256" key="6">
    <source>
        <dbReference type="SAM" id="MobiDB-lite"/>
    </source>
</evidence>
<organism evidence="9 10">
    <name type="scientific">Oceanobacillus longus</name>
    <dbReference type="NCBI Taxonomy" id="930120"/>
    <lineage>
        <taxon>Bacteria</taxon>
        <taxon>Bacillati</taxon>
        <taxon>Bacillota</taxon>
        <taxon>Bacilli</taxon>
        <taxon>Bacillales</taxon>
        <taxon>Bacillaceae</taxon>
        <taxon>Oceanobacillus</taxon>
    </lineage>
</organism>
<comment type="caution">
    <text evidence="4">Lacks conserved residue(s) required for the propagation of feature annotation.</text>
</comment>
<feature type="domain" description="ATP-grasp" evidence="7">
    <location>
        <begin position="91"/>
        <end position="343"/>
    </location>
</feature>
<accession>A0ABV8H2G0</accession>
<evidence type="ECO:0000256" key="1">
    <source>
        <dbReference type="ARBA" id="ARBA00015991"/>
    </source>
</evidence>
<dbReference type="InterPro" id="IPR013651">
    <property type="entry name" value="ATP-grasp_RimK-type"/>
</dbReference>
<dbReference type="InterPro" id="IPR036046">
    <property type="entry name" value="Acylphosphatase-like_dom_sf"/>
</dbReference>
<dbReference type="PROSITE" id="PS50975">
    <property type="entry name" value="ATP_GRASP"/>
    <property type="match status" value="1"/>
</dbReference>
<feature type="domain" description="Acylphosphatase-like" evidence="8">
    <location>
        <begin position="388"/>
        <end position="475"/>
    </location>
</feature>
<dbReference type="EMBL" id="JBHSAO010000011">
    <property type="protein sequence ID" value="MFC4025029.1"/>
    <property type="molecule type" value="Genomic_DNA"/>
</dbReference>
<dbReference type="PROSITE" id="PS51160">
    <property type="entry name" value="ACYLPHOSPHATASE_3"/>
    <property type="match status" value="1"/>
</dbReference>
<evidence type="ECO:0000259" key="8">
    <source>
        <dbReference type="PROSITE" id="PS51160"/>
    </source>
</evidence>
<proteinExistence type="inferred from homology"/>
<keyword evidence="10" id="KW-1185">Reference proteome</keyword>
<dbReference type="SUPFAM" id="SSF54975">
    <property type="entry name" value="Acylphosphatase/BLUF domain-like"/>
    <property type="match status" value="1"/>
</dbReference>
<dbReference type="Proteomes" id="UP001595772">
    <property type="component" value="Unassembled WGS sequence"/>
</dbReference>
<evidence type="ECO:0000313" key="10">
    <source>
        <dbReference type="Proteomes" id="UP001595772"/>
    </source>
</evidence>
<dbReference type="Pfam" id="PF00708">
    <property type="entry name" value="Acylphosphatase"/>
    <property type="match status" value="1"/>
</dbReference>
<evidence type="ECO:0000256" key="3">
    <source>
        <dbReference type="PROSITE-ProRule" id="PRU00409"/>
    </source>
</evidence>